<dbReference type="GO" id="GO:0016747">
    <property type="term" value="F:acyltransferase activity, transferring groups other than amino-acyl groups"/>
    <property type="evidence" value="ECO:0007669"/>
    <property type="project" value="InterPro"/>
</dbReference>
<accession>A0A2M8GNU6</accession>
<dbReference type="Gene3D" id="3.40.630.30">
    <property type="match status" value="1"/>
</dbReference>
<evidence type="ECO:0000259" key="1">
    <source>
        <dbReference type="PROSITE" id="PS51186"/>
    </source>
</evidence>
<dbReference type="CDD" id="cd04301">
    <property type="entry name" value="NAT_SF"/>
    <property type="match status" value="1"/>
</dbReference>
<dbReference type="EMBL" id="PFQK01000016">
    <property type="protein sequence ID" value="PJC82220.1"/>
    <property type="molecule type" value="Genomic_DNA"/>
</dbReference>
<name>A0A2M8GNU6_9BACT</name>
<gene>
    <name evidence="2" type="ORF">CO007_00615</name>
</gene>
<comment type="caution">
    <text evidence="2">The sequence shown here is derived from an EMBL/GenBank/DDBJ whole genome shotgun (WGS) entry which is preliminary data.</text>
</comment>
<organism evidence="2 3">
    <name type="scientific">Candidatus Roizmanbacteria bacterium CG_4_8_14_3_um_filter_36_10</name>
    <dbReference type="NCBI Taxonomy" id="1974834"/>
    <lineage>
        <taxon>Bacteria</taxon>
        <taxon>Candidatus Roizmaniibacteriota</taxon>
    </lineage>
</organism>
<dbReference type="InterPro" id="IPR016181">
    <property type="entry name" value="Acyl_CoA_acyltransferase"/>
</dbReference>
<dbReference type="Pfam" id="PF00583">
    <property type="entry name" value="Acetyltransf_1"/>
    <property type="match status" value="1"/>
</dbReference>
<dbReference type="InterPro" id="IPR000182">
    <property type="entry name" value="GNAT_dom"/>
</dbReference>
<dbReference type="AlphaFoldDB" id="A0A2M8GNU6"/>
<dbReference type="SUPFAM" id="SSF55729">
    <property type="entry name" value="Acyl-CoA N-acyltransferases (Nat)"/>
    <property type="match status" value="1"/>
</dbReference>
<reference evidence="3" key="1">
    <citation type="submission" date="2017-09" db="EMBL/GenBank/DDBJ databases">
        <title>Depth-based differentiation of microbial function through sediment-hosted aquifers and enrichment of novel symbionts in the deep terrestrial subsurface.</title>
        <authorList>
            <person name="Probst A.J."/>
            <person name="Ladd B."/>
            <person name="Jarett J.K."/>
            <person name="Geller-Mcgrath D.E."/>
            <person name="Sieber C.M.K."/>
            <person name="Emerson J.B."/>
            <person name="Anantharaman K."/>
            <person name="Thomas B.C."/>
            <person name="Malmstrom R."/>
            <person name="Stieglmeier M."/>
            <person name="Klingl A."/>
            <person name="Woyke T."/>
            <person name="Ryan C.M."/>
            <person name="Banfield J.F."/>
        </authorList>
    </citation>
    <scope>NUCLEOTIDE SEQUENCE [LARGE SCALE GENOMIC DNA]</scope>
</reference>
<sequence length="284" mass="32496">MEKSWKEVIVMIIESHTQSITTRIGSVDAPIPLIGIQQDIWKPEDAHPIFEILEKPNWAPWLAASEDSIKGRSIIFPQGQLMLKSKEGLPIASLSTNRVEWNGDMVTLQSWDDYAGDPTTFENTFCTKGNTQILMSMNVHPEYQGLGLARILMDAVKTRAKELGILFLIGSFRPNQFGEFKSINDNWKVDFETYSKMLRPDGLPIDSWLRNLIRNGMKALIVDKKAMTVETSIEEFTKYQSVYNIGKWKEVTPNTWECREVGQWTIKGNTAIYQECNLWGEIPF</sequence>
<evidence type="ECO:0000313" key="3">
    <source>
        <dbReference type="Proteomes" id="UP000229370"/>
    </source>
</evidence>
<evidence type="ECO:0000313" key="2">
    <source>
        <dbReference type="EMBL" id="PJC82220.1"/>
    </source>
</evidence>
<feature type="domain" description="N-acetyltransferase" evidence="1">
    <location>
        <begin position="36"/>
        <end position="200"/>
    </location>
</feature>
<protein>
    <recommendedName>
        <fullName evidence="1">N-acetyltransferase domain-containing protein</fullName>
    </recommendedName>
</protein>
<dbReference type="PROSITE" id="PS51186">
    <property type="entry name" value="GNAT"/>
    <property type="match status" value="1"/>
</dbReference>
<dbReference type="Proteomes" id="UP000229370">
    <property type="component" value="Unassembled WGS sequence"/>
</dbReference>
<proteinExistence type="predicted"/>